<dbReference type="InterPro" id="IPR013321">
    <property type="entry name" value="Arc_rbn_hlx_hlx"/>
</dbReference>
<sequence>MKISVSLKQEELATLDRFVAETGLPSRSAGLQHAIRLLNGPKLELAYATAWNEWSNSEENDLWDQSVSDGLSDAAR</sequence>
<proteinExistence type="predicted"/>
<evidence type="ECO:0000313" key="1">
    <source>
        <dbReference type="EMBL" id="QIM15939.1"/>
    </source>
</evidence>
<organism evidence="1 2">
    <name type="scientific">Leucobacter insecticola</name>
    <dbReference type="NCBI Taxonomy" id="2714934"/>
    <lineage>
        <taxon>Bacteria</taxon>
        <taxon>Bacillati</taxon>
        <taxon>Actinomycetota</taxon>
        <taxon>Actinomycetes</taxon>
        <taxon>Micrococcales</taxon>
        <taxon>Microbacteriaceae</taxon>
        <taxon>Leucobacter</taxon>
    </lineage>
</organism>
<dbReference type="Gene3D" id="1.10.1220.10">
    <property type="entry name" value="Met repressor-like"/>
    <property type="match status" value="1"/>
</dbReference>
<dbReference type="AlphaFoldDB" id="A0A6G8FI27"/>
<dbReference type="RefSeq" id="WP_166322474.1">
    <property type="nucleotide sequence ID" value="NZ_CP049934.1"/>
</dbReference>
<dbReference type="SUPFAM" id="SSF47598">
    <property type="entry name" value="Ribbon-helix-helix"/>
    <property type="match status" value="1"/>
</dbReference>
<keyword evidence="2" id="KW-1185">Reference proteome</keyword>
<dbReference type="InterPro" id="IPR010985">
    <property type="entry name" value="Ribbon_hlx_hlx"/>
</dbReference>
<protein>
    <submittedName>
        <fullName evidence="1">Antitoxin</fullName>
    </submittedName>
</protein>
<dbReference type="GO" id="GO:0006355">
    <property type="term" value="P:regulation of DNA-templated transcription"/>
    <property type="evidence" value="ECO:0007669"/>
    <property type="project" value="InterPro"/>
</dbReference>
<reference evidence="1 2" key="1">
    <citation type="submission" date="2020-03" db="EMBL/GenBank/DDBJ databases">
        <title>Leucobacter sp. nov., isolated from beetles.</title>
        <authorList>
            <person name="Hyun D.-W."/>
            <person name="Bae J.-W."/>
        </authorList>
    </citation>
    <scope>NUCLEOTIDE SEQUENCE [LARGE SCALE GENOMIC DNA]</scope>
    <source>
        <strain evidence="1 2">HDW9B</strain>
    </source>
</reference>
<dbReference type="EMBL" id="CP049934">
    <property type="protein sequence ID" value="QIM15939.1"/>
    <property type="molecule type" value="Genomic_DNA"/>
</dbReference>
<name>A0A6G8FI27_9MICO</name>
<dbReference type="CDD" id="cd22231">
    <property type="entry name" value="RHH_NikR_HicB-like"/>
    <property type="match status" value="1"/>
</dbReference>
<gene>
    <name evidence="1" type="ORF">G7067_05125</name>
</gene>
<dbReference type="KEGG" id="lins:G7067_05125"/>
<accession>A0A6G8FI27</accession>
<evidence type="ECO:0000313" key="2">
    <source>
        <dbReference type="Proteomes" id="UP000501387"/>
    </source>
</evidence>
<dbReference type="Proteomes" id="UP000501387">
    <property type="component" value="Chromosome"/>
</dbReference>